<reference evidence="2" key="1">
    <citation type="submission" date="2023-03" db="EMBL/GenBank/DDBJ databases">
        <title>Chromosome-level genomes of two armyworms, Mythimna separata and Mythimna loreyi, provide insights into the biosynthesis and reception of sex pheromones.</title>
        <authorList>
            <person name="Zhao H."/>
        </authorList>
    </citation>
    <scope>NUCLEOTIDE SEQUENCE</scope>
    <source>
        <strain evidence="2">BeijingLab</strain>
        <tissue evidence="2">Pupa</tissue>
    </source>
</reference>
<evidence type="ECO:0000313" key="2">
    <source>
        <dbReference type="EMBL" id="KAJ8718033.1"/>
    </source>
</evidence>
<sequence>MSYRFGCCDVCCVPLEFEKKNIYKIIPKSVFTAMKKKTNFNLFSYFDTLLLHNNDQTQRPSGRAPCSCTSPHRALWRRTEFTFLSSADAGHMTGVLCSSSGPDQTQHPPRSIGQLPDQTKHLSGRMMHSKD</sequence>
<evidence type="ECO:0000256" key="1">
    <source>
        <dbReference type="SAM" id="MobiDB-lite"/>
    </source>
</evidence>
<feature type="compositionally biased region" description="Polar residues" evidence="1">
    <location>
        <begin position="97"/>
        <end position="108"/>
    </location>
</feature>
<gene>
    <name evidence="2" type="ORF">PYW07_005963</name>
</gene>
<dbReference type="EMBL" id="JARGEI010000016">
    <property type="protein sequence ID" value="KAJ8718033.1"/>
    <property type="molecule type" value="Genomic_DNA"/>
</dbReference>
<comment type="caution">
    <text evidence="2">The sequence shown here is derived from an EMBL/GenBank/DDBJ whole genome shotgun (WGS) entry which is preliminary data.</text>
</comment>
<name>A0AAD8DR57_MYTSE</name>
<evidence type="ECO:0000313" key="3">
    <source>
        <dbReference type="Proteomes" id="UP001231518"/>
    </source>
</evidence>
<keyword evidence="3" id="KW-1185">Reference proteome</keyword>
<dbReference type="AlphaFoldDB" id="A0AAD8DR57"/>
<organism evidence="2 3">
    <name type="scientific">Mythimna separata</name>
    <name type="common">Oriental armyworm</name>
    <name type="synonym">Pseudaletia separata</name>
    <dbReference type="NCBI Taxonomy" id="271217"/>
    <lineage>
        <taxon>Eukaryota</taxon>
        <taxon>Metazoa</taxon>
        <taxon>Ecdysozoa</taxon>
        <taxon>Arthropoda</taxon>
        <taxon>Hexapoda</taxon>
        <taxon>Insecta</taxon>
        <taxon>Pterygota</taxon>
        <taxon>Neoptera</taxon>
        <taxon>Endopterygota</taxon>
        <taxon>Lepidoptera</taxon>
        <taxon>Glossata</taxon>
        <taxon>Ditrysia</taxon>
        <taxon>Noctuoidea</taxon>
        <taxon>Noctuidae</taxon>
        <taxon>Noctuinae</taxon>
        <taxon>Hadenini</taxon>
        <taxon>Mythimna</taxon>
    </lineage>
</organism>
<feature type="region of interest" description="Disordered" evidence="1">
    <location>
        <begin position="97"/>
        <end position="131"/>
    </location>
</feature>
<accession>A0AAD8DR57</accession>
<proteinExistence type="predicted"/>
<dbReference type="Proteomes" id="UP001231518">
    <property type="component" value="Chromosome 18"/>
</dbReference>
<protein>
    <submittedName>
        <fullName evidence="2">Uncharacterized protein</fullName>
    </submittedName>
</protein>